<dbReference type="Proteomes" id="UP001595536">
    <property type="component" value="Unassembled WGS sequence"/>
</dbReference>
<comment type="caution">
    <text evidence="2">The sequence shown here is derived from an EMBL/GenBank/DDBJ whole genome shotgun (WGS) entry which is preliminary data.</text>
</comment>
<evidence type="ECO:0000313" key="3">
    <source>
        <dbReference type="Proteomes" id="UP001595536"/>
    </source>
</evidence>
<sequence length="252" mass="25855">MTTSERLSDIATTPQLSDAEYLPIWSALMETARGRRFLGEFARRTRAAETRALLAAVGKLERALADARRDAAAKMAAVRDAQAAAAREALERTRATVAEVTPQLELARRISAGSLRDLAAATAQMEAATAQLRALADHAAGAIAAQAAGACAALETSLAEMREIIAVQEVGDSNLQAAVARLSGAGAAPAADAGADAPGTTAPSPAPEPPPQQQPAAAGPAGAPEGTPAVQQMIQQITARLLDEKLNSLPRT</sequence>
<protein>
    <submittedName>
        <fullName evidence="2">Uncharacterized protein</fullName>
    </submittedName>
</protein>
<accession>A0ABV7LG50</accession>
<feature type="compositionally biased region" description="Pro residues" evidence="1">
    <location>
        <begin position="204"/>
        <end position="213"/>
    </location>
</feature>
<organism evidence="2 3">
    <name type="scientific">Camelimonas abortus</name>
    <dbReference type="NCBI Taxonomy" id="1017184"/>
    <lineage>
        <taxon>Bacteria</taxon>
        <taxon>Pseudomonadati</taxon>
        <taxon>Pseudomonadota</taxon>
        <taxon>Alphaproteobacteria</taxon>
        <taxon>Hyphomicrobiales</taxon>
        <taxon>Chelatococcaceae</taxon>
        <taxon>Camelimonas</taxon>
    </lineage>
</organism>
<name>A0ABV7LG50_9HYPH</name>
<feature type="compositionally biased region" description="Low complexity" evidence="1">
    <location>
        <begin position="214"/>
        <end position="229"/>
    </location>
</feature>
<gene>
    <name evidence="2" type="ORF">ACFOEX_11250</name>
</gene>
<reference evidence="3" key="1">
    <citation type="journal article" date="2019" name="Int. J. Syst. Evol. Microbiol.">
        <title>The Global Catalogue of Microorganisms (GCM) 10K type strain sequencing project: providing services to taxonomists for standard genome sequencing and annotation.</title>
        <authorList>
            <consortium name="The Broad Institute Genomics Platform"/>
            <consortium name="The Broad Institute Genome Sequencing Center for Infectious Disease"/>
            <person name="Wu L."/>
            <person name="Ma J."/>
        </authorList>
    </citation>
    <scope>NUCLEOTIDE SEQUENCE [LARGE SCALE GENOMIC DNA]</scope>
    <source>
        <strain evidence="3">CCM 7941</strain>
    </source>
</reference>
<feature type="compositionally biased region" description="Low complexity" evidence="1">
    <location>
        <begin position="189"/>
        <end position="203"/>
    </location>
</feature>
<evidence type="ECO:0000256" key="1">
    <source>
        <dbReference type="SAM" id="MobiDB-lite"/>
    </source>
</evidence>
<feature type="region of interest" description="Disordered" evidence="1">
    <location>
        <begin position="189"/>
        <end position="233"/>
    </location>
</feature>
<evidence type="ECO:0000313" key="2">
    <source>
        <dbReference type="EMBL" id="MFC3266920.1"/>
    </source>
</evidence>
<dbReference type="RefSeq" id="WP_376830104.1">
    <property type="nucleotide sequence ID" value="NZ_JBHLWR010000006.1"/>
</dbReference>
<keyword evidence="3" id="KW-1185">Reference proteome</keyword>
<dbReference type="EMBL" id="JBHRUV010000062">
    <property type="protein sequence ID" value="MFC3266920.1"/>
    <property type="molecule type" value="Genomic_DNA"/>
</dbReference>
<proteinExistence type="predicted"/>